<keyword evidence="2" id="KW-1185">Reference proteome</keyword>
<reference evidence="1 2" key="1">
    <citation type="journal article" date="2015" name="Genome Announc.">
        <title>Draft Genome Sequences of Marine Isolates of Thalassomonas viridans and Thalassomonas actiniarum.</title>
        <authorList>
            <person name="Olonade I."/>
            <person name="van Zyl L.J."/>
            <person name="Trindade M."/>
        </authorList>
    </citation>
    <scope>NUCLEOTIDE SEQUENCE [LARGE SCALE GENOMIC DNA]</scope>
    <source>
        <strain evidence="1 2">XOM25</strain>
    </source>
</reference>
<dbReference type="Proteomes" id="UP000032352">
    <property type="component" value="Chromosome"/>
</dbReference>
<accession>A0AAE9Z2D7</accession>
<name>A0AAE9Z2D7_9GAMM</name>
<reference evidence="1 2" key="2">
    <citation type="journal article" date="2022" name="Mar. Drugs">
        <title>Bioassay-Guided Fractionation Leads to the Detection of Cholic Acid Generated by the Rare Thalassomonas sp.</title>
        <authorList>
            <person name="Pheiffer F."/>
            <person name="Schneider Y.K."/>
            <person name="Hansen E.H."/>
            <person name="Andersen J.H."/>
            <person name="Isaksson J."/>
            <person name="Busche T."/>
            <person name="R C."/>
            <person name="Kalinowski J."/>
            <person name="Zyl L.V."/>
            <person name="Trindade M."/>
        </authorList>
    </citation>
    <scope>NUCLEOTIDE SEQUENCE [LARGE SCALE GENOMIC DNA]</scope>
    <source>
        <strain evidence="1 2">XOM25</strain>
    </source>
</reference>
<gene>
    <name evidence="1" type="ORF">SG34_021630</name>
</gene>
<protein>
    <submittedName>
        <fullName evidence="1">Uncharacterized protein</fullName>
    </submittedName>
</protein>
<dbReference type="EMBL" id="CP059733">
    <property type="protein sequence ID" value="WDE03947.1"/>
    <property type="molecule type" value="Genomic_DNA"/>
</dbReference>
<evidence type="ECO:0000313" key="2">
    <source>
        <dbReference type="Proteomes" id="UP000032352"/>
    </source>
</evidence>
<proteinExistence type="predicted"/>
<dbReference type="RefSeq" id="WP_044836568.1">
    <property type="nucleotide sequence ID" value="NZ_CP059733.1"/>
</dbReference>
<dbReference type="KEGG" id="tvd:SG34_021630"/>
<sequence>MKIISLLSTILVLALIGFDINERFLNVKDASKNEPQLSGFAGNLSLPQLDKEQQLRIRQAFMEYDQKADKAVSKLPGLSLEQQLQQQGELTQLFVGDKLYRLMAIVSPEEQGQELLPKFALLQVTNIKDNQVEVIKIVHGGELSDYKVKITDTKKVNFRHKQRKLELLMYQPNQN</sequence>
<evidence type="ECO:0000313" key="1">
    <source>
        <dbReference type="EMBL" id="WDE03947.1"/>
    </source>
</evidence>
<dbReference type="AlphaFoldDB" id="A0AAE9Z2D7"/>
<organism evidence="1 2">
    <name type="scientific">Thalassomonas viridans</name>
    <dbReference type="NCBI Taxonomy" id="137584"/>
    <lineage>
        <taxon>Bacteria</taxon>
        <taxon>Pseudomonadati</taxon>
        <taxon>Pseudomonadota</taxon>
        <taxon>Gammaproteobacteria</taxon>
        <taxon>Alteromonadales</taxon>
        <taxon>Colwelliaceae</taxon>
        <taxon>Thalassomonas</taxon>
    </lineage>
</organism>